<evidence type="ECO:0000313" key="6">
    <source>
        <dbReference type="Proteomes" id="UP000559117"/>
    </source>
</evidence>
<dbReference type="GO" id="GO:0016887">
    <property type="term" value="F:ATP hydrolysis activity"/>
    <property type="evidence" value="ECO:0007669"/>
    <property type="project" value="InterPro"/>
</dbReference>
<evidence type="ECO:0000259" key="4">
    <source>
        <dbReference type="PROSITE" id="PS50893"/>
    </source>
</evidence>
<reference evidence="5 6" key="1">
    <citation type="submission" date="2020-08" db="EMBL/GenBank/DDBJ databases">
        <title>Genomic Encyclopedia of Type Strains, Phase IV (KMG-IV): sequencing the most valuable type-strain genomes for metagenomic binning, comparative biology and taxonomic classification.</title>
        <authorList>
            <person name="Goeker M."/>
        </authorList>
    </citation>
    <scope>NUCLEOTIDE SEQUENCE [LARGE SCALE GENOMIC DNA]</scope>
    <source>
        <strain evidence="5 6">DSM 24661</strain>
    </source>
</reference>
<dbReference type="RefSeq" id="WP_183858937.1">
    <property type="nucleotide sequence ID" value="NZ_JACHFH010000002.1"/>
</dbReference>
<dbReference type="PANTHER" id="PTHR43423">
    <property type="entry name" value="ABC TRANSPORTER I FAMILY MEMBER 17"/>
    <property type="match status" value="1"/>
</dbReference>
<sequence length="230" mass="26090">MSIITLDKVGLLINNQHILQNITLTIEENTLIGIAGPSGSGKSSLLRLLNLLISPTSGTIFYHNKNIMDYNPMKLRQEIGYVLQKPYLFDGTVLDNLEYPYYLHGLKVDKEEIASFLEKVHIPLSYASKTRHELSGGEQQRIAFIRSLLIKPKVLLLDEITAALDENTTILLENFINDLHKHSQITVIFVTHNSSQLHRLAQKVIYIEKGQVNIFADTEKYFAAKENSNE</sequence>
<dbReference type="SUPFAM" id="SSF52540">
    <property type="entry name" value="P-loop containing nucleoside triphosphate hydrolases"/>
    <property type="match status" value="1"/>
</dbReference>
<evidence type="ECO:0000256" key="1">
    <source>
        <dbReference type="ARBA" id="ARBA00022448"/>
    </source>
</evidence>
<comment type="caution">
    <text evidence="5">The sequence shown here is derived from an EMBL/GenBank/DDBJ whole genome shotgun (WGS) entry which is preliminary data.</text>
</comment>
<dbReference type="GO" id="GO:0005524">
    <property type="term" value="F:ATP binding"/>
    <property type="evidence" value="ECO:0007669"/>
    <property type="project" value="UniProtKB-KW"/>
</dbReference>
<proteinExistence type="predicted"/>
<dbReference type="EMBL" id="JACHFH010000002">
    <property type="protein sequence ID" value="MBB5335113.1"/>
    <property type="molecule type" value="Genomic_DNA"/>
</dbReference>
<dbReference type="PANTHER" id="PTHR43423:SF1">
    <property type="entry name" value="ABC TRANSPORTER I FAMILY MEMBER 17"/>
    <property type="match status" value="1"/>
</dbReference>
<dbReference type="InterPro" id="IPR003593">
    <property type="entry name" value="AAA+_ATPase"/>
</dbReference>
<dbReference type="Gene3D" id="3.40.50.300">
    <property type="entry name" value="P-loop containing nucleotide triphosphate hydrolases"/>
    <property type="match status" value="1"/>
</dbReference>
<keyword evidence="6" id="KW-1185">Reference proteome</keyword>
<dbReference type="Proteomes" id="UP000559117">
    <property type="component" value="Unassembled WGS sequence"/>
</dbReference>
<evidence type="ECO:0000256" key="2">
    <source>
        <dbReference type="ARBA" id="ARBA00022741"/>
    </source>
</evidence>
<evidence type="ECO:0000313" key="5">
    <source>
        <dbReference type="EMBL" id="MBB5335113.1"/>
    </source>
</evidence>
<dbReference type="Pfam" id="PF00005">
    <property type="entry name" value="ABC_tran"/>
    <property type="match status" value="1"/>
</dbReference>
<protein>
    <submittedName>
        <fullName evidence="5">Putative ABC transport system ATP-binding protein</fullName>
    </submittedName>
</protein>
<dbReference type="InterPro" id="IPR003439">
    <property type="entry name" value="ABC_transporter-like_ATP-bd"/>
</dbReference>
<dbReference type="PROSITE" id="PS50893">
    <property type="entry name" value="ABC_TRANSPORTER_2"/>
    <property type="match status" value="1"/>
</dbReference>
<dbReference type="PROSITE" id="PS00211">
    <property type="entry name" value="ABC_TRANSPORTER_1"/>
    <property type="match status" value="1"/>
</dbReference>
<feature type="domain" description="ABC transporter" evidence="4">
    <location>
        <begin position="4"/>
        <end position="230"/>
    </location>
</feature>
<gene>
    <name evidence="5" type="ORF">HNR32_000227</name>
</gene>
<keyword evidence="1" id="KW-0813">Transport</keyword>
<dbReference type="SMART" id="SM00382">
    <property type="entry name" value="AAA"/>
    <property type="match status" value="1"/>
</dbReference>
<dbReference type="AlphaFoldDB" id="A0A840UQ25"/>
<dbReference type="InterPro" id="IPR017871">
    <property type="entry name" value="ABC_transporter-like_CS"/>
</dbReference>
<dbReference type="InterPro" id="IPR027417">
    <property type="entry name" value="P-loop_NTPase"/>
</dbReference>
<organism evidence="5 6">
    <name type="scientific">Pectinatus brassicae</name>
    <dbReference type="NCBI Taxonomy" id="862415"/>
    <lineage>
        <taxon>Bacteria</taxon>
        <taxon>Bacillati</taxon>
        <taxon>Bacillota</taxon>
        <taxon>Negativicutes</taxon>
        <taxon>Selenomonadales</taxon>
        <taxon>Selenomonadaceae</taxon>
        <taxon>Pectinatus</taxon>
    </lineage>
</organism>
<keyword evidence="2" id="KW-0547">Nucleotide-binding</keyword>
<evidence type="ECO:0000256" key="3">
    <source>
        <dbReference type="ARBA" id="ARBA00022840"/>
    </source>
</evidence>
<keyword evidence="3 5" id="KW-0067">ATP-binding</keyword>
<accession>A0A840UQ25</accession>
<name>A0A840UQ25_9FIRM</name>